<reference evidence="2" key="1">
    <citation type="submission" date="2023-01" db="EMBL/GenBank/DDBJ databases">
        <title>Exophiala dermititidis isolated from Cystic Fibrosis Patient.</title>
        <authorList>
            <person name="Kurbessoian T."/>
            <person name="Crocker A."/>
            <person name="Murante D."/>
            <person name="Hogan D.A."/>
            <person name="Stajich J.E."/>
        </authorList>
    </citation>
    <scope>NUCLEOTIDE SEQUENCE</scope>
    <source>
        <strain evidence="2">Ex8</strain>
    </source>
</reference>
<accession>A0AAN6EQ08</accession>
<evidence type="ECO:0000313" key="3">
    <source>
        <dbReference type="Proteomes" id="UP001161757"/>
    </source>
</evidence>
<sequence length="115" mass="12733">MKETEVLTKTPSRYFREFPSLPPRFLDAAARPLAGPTRPLQLRDRLKRTTPLLSATPPPSCSNDHLQRILSALYLPQRMLASLIVHTGSQPPPARAEALALCSKPSTSLFCVQVE</sequence>
<dbReference type="AlphaFoldDB" id="A0AAN6EQ08"/>
<organism evidence="2 3">
    <name type="scientific">Exophiala dermatitidis</name>
    <name type="common">Black yeast-like fungus</name>
    <name type="synonym">Wangiella dermatitidis</name>
    <dbReference type="NCBI Taxonomy" id="5970"/>
    <lineage>
        <taxon>Eukaryota</taxon>
        <taxon>Fungi</taxon>
        <taxon>Dikarya</taxon>
        <taxon>Ascomycota</taxon>
        <taxon>Pezizomycotina</taxon>
        <taxon>Eurotiomycetes</taxon>
        <taxon>Chaetothyriomycetidae</taxon>
        <taxon>Chaetothyriales</taxon>
        <taxon>Herpotrichiellaceae</taxon>
        <taxon>Exophiala</taxon>
    </lineage>
</organism>
<feature type="region of interest" description="Disordered" evidence="1">
    <location>
        <begin position="32"/>
        <end position="62"/>
    </location>
</feature>
<dbReference type="EMBL" id="JAJGCB010000014">
    <property type="protein sequence ID" value="KAJ8989465.1"/>
    <property type="molecule type" value="Genomic_DNA"/>
</dbReference>
<evidence type="ECO:0000256" key="1">
    <source>
        <dbReference type="SAM" id="MobiDB-lite"/>
    </source>
</evidence>
<protein>
    <submittedName>
        <fullName evidence="2">Uncharacterized protein</fullName>
    </submittedName>
</protein>
<proteinExistence type="predicted"/>
<name>A0AAN6EQ08_EXODE</name>
<comment type="caution">
    <text evidence="2">The sequence shown here is derived from an EMBL/GenBank/DDBJ whole genome shotgun (WGS) entry which is preliminary data.</text>
</comment>
<dbReference type="Proteomes" id="UP001161757">
    <property type="component" value="Unassembled WGS sequence"/>
</dbReference>
<gene>
    <name evidence="2" type="ORF">HRR80_006701</name>
</gene>
<evidence type="ECO:0000313" key="2">
    <source>
        <dbReference type="EMBL" id="KAJ8989465.1"/>
    </source>
</evidence>